<dbReference type="InterPro" id="IPR019038">
    <property type="entry name" value="POLD3"/>
</dbReference>
<dbReference type="EMBL" id="OU015569">
    <property type="protein sequence ID" value="CAG5094434.1"/>
    <property type="molecule type" value="Genomic_DNA"/>
</dbReference>
<dbReference type="PANTHER" id="PTHR17598">
    <property type="entry name" value="DNA POLYMERASE DELTA SUBUNIT 3"/>
    <property type="match status" value="1"/>
</dbReference>
<proteinExistence type="predicted"/>
<feature type="compositionally biased region" description="Acidic residues" evidence="1">
    <location>
        <begin position="259"/>
        <end position="275"/>
    </location>
</feature>
<organism evidence="2 3">
    <name type="scientific">Oikopleura dioica</name>
    <name type="common">Tunicate</name>
    <dbReference type="NCBI Taxonomy" id="34765"/>
    <lineage>
        <taxon>Eukaryota</taxon>
        <taxon>Metazoa</taxon>
        <taxon>Chordata</taxon>
        <taxon>Tunicata</taxon>
        <taxon>Appendicularia</taxon>
        <taxon>Copelata</taxon>
        <taxon>Oikopleuridae</taxon>
        <taxon>Oikopleura</taxon>
    </lineage>
</organism>
<evidence type="ECO:0000313" key="2">
    <source>
        <dbReference type="EMBL" id="CAG5094434.1"/>
    </source>
</evidence>
<feature type="region of interest" description="Disordered" evidence="1">
    <location>
        <begin position="422"/>
        <end position="464"/>
    </location>
</feature>
<sequence>MVSDSSLQQLKDALEEKNILSFAQAAEELGESVNNVKSLFQEKHEEFNGEALFYLSGMCNDAFKVSILNKTSKDAAVNEYSSIFSCHIWGFQTKDYNKEMDNFTFSDTPLSLGIRSNEVPKTKTVKSSPPVAAPKKTEIDVFKNTGKKKENKLKDMLSQKTTVKKEPSSEPKKEAKPAAKPKTSKKTDFFANARAKGKAEQKVKEEPKEPKEEAESISDCDDPMENRQTPPKAAKRASKVFETKSKPTKSKRTRIVMSDDSEEENDKADEMEVDEEPARESPKKKSPKKLKVAKNRRRVALESDSESDDGNNMDNTGGRLLFGGSDDEENLEDSVKNVSLMSEDEVAKSDSDEEKENKKQAKKKKEKKEIKEETPVTKFGTAKVKPGKVMKKVQKKRTYVDDEGNMVTEKYYVEVEVDPSEIEEEAKAKPAPQKIQSAPKPAAKKTVAKPKHQPSISSFFMKKK</sequence>
<feature type="compositionally biased region" description="Low complexity" evidence="1">
    <location>
        <begin position="429"/>
        <end position="441"/>
    </location>
</feature>
<feature type="compositionally biased region" description="Basic residues" evidence="1">
    <location>
        <begin position="284"/>
        <end position="298"/>
    </location>
</feature>
<protein>
    <submittedName>
        <fullName evidence="2">Oidioi.mRNA.OKI2018_I69.XSR.g13553.t1.cds</fullName>
    </submittedName>
</protein>
<feature type="compositionally biased region" description="Basic residues" evidence="1">
    <location>
        <begin position="442"/>
        <end position="452"/>
    </location>
</feature>
<keyword evidence="3" id="KW-1185">Reference proteome</keyword>
<dbReference type="PANTHER" id="PTHR17598:SF13">
    <property type="entry name" value="DNA POLYMERASE DELTA SUBUNIT 3"/>
    <property type="match status" value="1"/>
</dbReference>
<accession>A0ABN7S778</accession>
<feature type="region of interest" description="Disordered" evidence="1">
    <location>
        <begin position="121"/>
        <end position="373"/>
    </location>
</feature>
<feature type="compositionally biased region" description="Basic and acidic residues" evidence="1">
    <location>
        <begin position="345"/>
        <end position="359"/>
    </location>
</feature>
<gene>
    <name evidence="2" type="ORF">OKIOD_LOCUS5111</name>
</gene>
<evidence type="ECO:0000256" key="1">
    <source>
        <dbReference type="SAM" id="MobiDB-lite"/>
    </source>
</evidence>
<evidence type="ECO:0000313" key="3">
    <source>
        <dbReference type="Proteomes" id="UP001158576"/>
    </source>
</evidence>
<name>A0ABN7S778_OIKDI</name>
<reference evidence="2 3" key="1">
    <citation type="submission" date="2021-04" db="EMBL/GenBank/DDBJ databases">
        <authorList>
            <person name="Bliznina A."/>
        </authorList>
    </citation>
    <scope>NUCLEOTIDE SEQUENCE [LARGE SCALE GENOMIC DNA]</scope>
</reference>
<dbReference type="Proteomes" id="UP001158576">
    <property type="component" value="Chromosome XSR"/>
</dbReference>
<feature type="compositionally biased region" description="Basic and acidic residues" evidence="1">
    <location>
        <begin position="197"/>
        <end position="214"/>
    </location>
</feature>
<dbReference type="Pfam" id="PF09507">
    <property type="entry name" value="CDC27"/>
    <property type="match status" value="1"/>
</dbReference>
<feature type="compositionally biased region" description="Basic and acidic residues" evidence="1">
    <location>
        <begin position="152"/>
        <end position="177"/>
    </location>
</feature>